<keyword evidence="6" id="KW-0808">Transferase</keyword>
<evidence type="ECO:0000256" key="3">
    <source>
        <dbReference type="ARBA" id="ARBA00012438"/>
    </source>
</evidence>
<dbReference type="Gene3D" id="1.10.287.130">
    <property type="match status" value="1"/>
</dbReference>
<feature type="transmembrane region" description="Helical" evidence="13">
    <location>
        <begin position="6"/>
        <end position="23"/>
    </location>
</feature>
<feature type="coiled-coil region" evidence="12">
    <location>
        <begin position="56"/>
        <end position="83"/>
    </location>
</feature>
<evidence type="ECO:0000256" key="12">
    <source>
        <dbReference type="SAM" id="Coils"/>
    </source>
</evidence>
<evidence type="ECO:0000256" key="5">
    <source>
        <dbReference type="ARBA" id="ARBA00022553"/>
    </source>
</evidence>
<keyword evidence="5" id="KW-0597">Phosphoprotein</keyword>
<proteinExistence type="predicted"/>
<dbReference type="InterPro" id="IPR004358">
    <property type="entry name" value="Sig_transdc_His_kin-like_C"/>
</dbReference>
<dbReference type="SMART" id="SM00388">
    <property type="entry name" value="HisKA"/>
    <property type="match status" value="1"/>
</dbReference>
<keyword evidence="11 13" id="KW-0472">Membrane</keyword>
<dbReference type="Proteomes" id="UP000279029">
    <property type="component" value="Chromosome"/>
</dbReference>
<dbReference type="Gene3D" id="3.30.565.10">
    <property type="entry name" value="Histidine kinase-like ATPase, C-terminal domain"/>
    <property type="match status" value="1"/>
</dbReference>
<evidence type="ECO:0000313" key="15">
    <source>
        <dbReference type="EMBL" id="VDN47193.1"/>
    </source>
</evidence>
<keyword evidence="7 13" id="KW-0812">Transmembrane</keyword>
<evidence type="ECO:0000313" key="16">
    <source>
        <dbReference type="Proteomes" id="UP000279029"/>
    </source>
</evidence>
<dbReference type="EC" id="2.7.13.3" evidence="3"/>
<evidence type="ECO:0000256" key="4">
    <source>
        <dbReference type="ARBA" id="ARBA00022475"/>
    </source>
</evidence>
<dbReference type="EMBL" id="LR130778">
    <property type="protein sequence ID" value="VDN47193.1"/>
    <property type="molecule type" value="Genomic_DNA"/>
</dbReference>
<keyword evidence="12" id="KW-0175">Coiled coil</keyword>
<dbReference type="Pfam" id="PF02518">
    <property type="entry name" value="HATPase_c"/>
    <property type="match status" value="1"/>
</dbReference>
<evidence type="ECO:0000256" key="7">
    <source>
        <dbReference type="ARBA" id="ARBA00022692"/>
    </source>
</evidence>
<dbReference type="PANTHER" id="PTHR45453:SF2">
    <property type="entry name" value="HISTIDINE KINASE"/>
    <property type="match status" value="1"/>
</dbReference>
<gene>
    <name evidence="15" type="ORF">PATL70BA_1311</name>
</gene>
<feature type="domain" description="Histidine kinase" evidence="14">
    <location>
        <begin position="83"/>
        <end position="293"/>
    </location>
</feature>
<evidence type="ECO:0000256" key="9">
    <source>
        <dbReference type="ARBA" id="ARBA00022989"/>
    </source>
</evidence>
<dbReference type="PROSITE" id="PS50109">
    <property type="entry name" value="HIS_KIN"/>
    <property type="match status" value="1"/>
</dbReference>
<dbReference type="AlphaFoldDB" id="A0A3P7PAJ8"/>
<dbReference type="SMART" id="SM00387">
    <property type="entry name" value="HATPase_c"/>
    <property type="match status" value="1"/>
</dbReference>
<dbReference type="GO" id="GO:0000155">
    <property type="term" value="F:phosphorelay sensor kinase activity"/>
    <property type="evidence" value="ECO:0007669"/>
    <property type="project" value="InterPro"/>
</dbReference>
<name>A0A3P7PAJ8_9FIRM</name>
<dbReference type="GO" id="GO:0016036">
    <property type="term" value="P:cellular response to phosphate starvation"/>
    <property type="evidence" value="ECO:0007669"/>
    <property type="project" value="TreeGrafter"/>
</dbReference>
<evidence type="ECO:0000256" key="1">
    <source>
        <dbReference type="ARBA" id="ARBA00000085"/>
    </source>
</evidence>
<evidence type="ECO:0000256" key="11">
    <source>
        <dbReference type="ARBA" id="ARBA00023136"/>
    </source>
</evidence>
<evidence type="ECO:0000256" key="13">
    <source>
        <dbReference type="SAM" id="Phobius"/>
    </source>
</evidence>
<accession>A0A3P7PAJ8</accession>
<sequence>MKNSLYSIGIVLIFAVIIGMIISNRMSKDLIQTAEMAQNIDIGNDTPSRQSKVKEIRVIQQSLQTLQSRLKLKQKNRKALIDQLVHQTRTPLTILRTHLEGIEDGVIDMVPEEIRVCENQIENITAIITNMSSMIDAEKLETTLNIEEFEFSQLVKQIVNGLKAQFEKKGIDFKITDHEKVSIKTDKYRLSQAIYNILTNAYKFTEPNGNVSVSYHVNSDSIILVIEDNGPGISKEDQAKIFDAYYKKDISIGSAGDGIGLYVANENMAIIHGTIIVESDLTKGSKFILTIPR</sequence>
<keyword evidence="4" id="KW-1003">Cell membrane</keyword>
<dbReference type="CDD" id="cd00082">
    <property type="entry name" value="HisKA"/>
    <property type="match status" value="1"/>
</dbReference>
<dbReference type="InterPro" id="IPR036890">
    <property type="entry name" value="HATPase_C_sf"/>
</dbReference>
<dbReference type="InterPro" id="IPR005467">
    <property type="entry name" value="His_kinase_dom"/>
</dbReference>
<dbReference type="InterPro" id="IPR003594">
    <property type="entry name" value="HATPase_dom"/>
</dbReference>
<reference evidence="15 16" key="1">
    <citation type="submission" date="2018-09" db="EMBL/GenBank/DDBJ databases">
        <authorList>
            <person name="Postec A."/>
        </authorList>
    </citation>
    <scope>NUCLEOTIDE SEQUENCE [LARGE SCALE GENOMIC DNA]</scope>
    <source>
        <strain evidence="15">70B-A</strain>
    </source>
</reference>
<dbReference type="InterPro" id="IPR036097">
    <property type="entry name" value="HisK_dim/P_sf"/>
</dbReference>
<organism evidence="15 16">
    <name type="scientific">Petrocella atlantisensis</name>
    <dbReference type="NCBI Taxonomy" id="2173034"/>
    <lineage>
        <taxon>Bacteria</taxon>
        <taxon>Bacillati</taxon>
        <taxon>Bacillota</taxon>
        <taxon>Clostridia</taxon>
        <taxon>Lachnospirales</taxon>
        <taxon>Vallitaleaceae</taxon>
        <taxon>Petrocella</taxon>
    </lineage>
</organism>
<keyword evidence="9 13" id="KW-1133">Transmembrane helix</keyword>
<dbReference type="FunFam" id="3.30.565.10:FF:000006">
    <property type="entry name" value="Sensor histidine kinase WalK"/>
    <property type="match status" value="1"/>
</dbReference>
<dbReference type="KEGG" id="cbar:PATL70BA_1311"/>
<evidence type="ECO:0000259" key="14">
    <source>
        <dbReference type="PROSITE" id="PS50109"/>
    </source>
</evidence>
<dbReference type="PRINTS" id="PR00344">
    <property type="entry name" value="BCTRLSENSOR"/>
</dbReference>
<evidence type="ECO:0000256" key="6">
    <source>
        <dbReference type="ARBA" id="ARBA00022679"/>
    </source>
</evidence>
<evidence type="ECO:0000256" key="10">
    <source>
        <dbReference type="ARBA" id="ARBA00023012"/>
    </source>
</evidence>
<keyword evidence="10" id="KW-0902">Two-component regulatory system</keyword>
<dbReference type="SUPFAM" id="SSF47384">
    <property type="entry name" value="Homodimeric domain of signal transducing histidine kinase"/>
    <property type="match status" value="1"/>
</dbReference>
<dbReference type="GO" id="GO:0004721">
    <property type="term" value="F:phosphoprotein phosphatase activity"/>
    <property type="evidence" value="ECO:0007669"/>
    <property type="project" value="TreeGrafter"/>
</dbReference>
<comment type="subcellular location">
    <subcellularLocation>
        <location evidence="2">Cell membrane</location>
        <topology evidence="2">Multi-pass membrane protein</topology>
    </subcellularLocation>
</comment>
<dbReference type="InterPro" id="IPR003661">
    <property type="entry name" value="HisK_dim/P_dom"/>
</dbReference>
<keyword evidence="8 15" id="KW-0418">Kinase</keyword>
<keyword evidence="16" id="KW-1185">Reference proteome</keyword>
<evidence type="ECO:0000256" key="2">
    <source>
        <dbReference type="ARBA" id="ARBA00004651"/>
    </source>
</evidence>
<dbReference type="PANTHER" id="PTHR45453">
    <property type="entry name" value="PHOSPHATE REGULON SENSOR PROTEIN PHOR"/>
    <property type="match status" value="1"/>
</dbReference>
<dbReference type="SUPFAM" id="SSF55874">
    <property type="entry name" value="ATPase domain of HSP90 chaperone/DNA topoisomerase II/histidine kinase"/>
    <property type="match status" value="1"/>
</dbReference>
<comment type="catalytic activity">
    <reaction evidence="1">
        <text>ATP + protein L-histidine = ADP + protein N-phospho-L-histidine.</text>
        <dbReference type="EC" id="2.7.13.3"/>
    </reaction>
</comment>
<dbReference type="InterPro" id="IPR050351">
    <property type="entry name" value="BphY/WalK/GraS-like"/>
</dbReference>
<evidence type="ECO:0000256" key="8">
    <source>
        <dbReference type="ARBA" id="ARBA00022777"/>
    </source>
</evidence>
<protein>
    <recommendedName>
        <fullName evidence="3">histidine kinase</fullName>
        <ecNumber evidence="3">2.7.13.3</ecNumber>
    </recommendedName>
</protein>
<dbReference type="GO" id="GO:0005886">
    <property type="term" value="C:plasma membrane"/>
    <property type="evidence" value="ECO:0007669"/>
    <property type="project" value="UniProtKB-SubCell"/>
</dbReference>